<proteinExistence type="predicted"/>
<feature type="compositionally biased region" description="Polar residues" evidence="1">
    <location>
        <begin position="258"/>
        <end position="272"/>
    </location>
</feature>
<accession>A0A9N8E3B3</accession>
<feature type="region of interest" description="Disordered" evidence="1">
    <location>
        <begin position="129"/>
        <end position="280"/>
    </location>
</feature>
<evidence type="ECO:0000256" key="1">
    <source>
        <dbReference type="SAM" id="MobiDB-lite"/>
    </source>
</evidence>
<evidence type="ECO:0000313" key="3">
    <source>
        <dbReference type="Proteomes" id="UP001153069"/>
    </source>
</evidence>
<feature type="region of interest" description="Disordered" evidence="1">
    <location>
        <begin position="1"/>
        <end position="40"/>
    </location>
</feature>
<gene>
    <name evidence="2" type="ORF">SEMRO_608_G174860.1</name>
</gene>
<keyword evidence="3" id="KW-1185">Reference proteome</keyword>
<name>A0A9N8E3B3_9STRA</name>
<sequence length="280" mass="29425">MTSTKPPPRGRRASTKVKTAASAAASKANGKKKKTRHPPQNLIGATFVTILGEDDQPVLQGTLQEAEQRQLVRVKLSEVDDAALQGLLNKLDVANNSRIPRDLYNMLEKKPTNCTVIEPVSSINLLDDDAPPAPPASVSEVAPVPAPPASVSEVASVTPNVTPTQASASTEQRIAKMPSGQFKRLARKSTGGKAPRKIHFQQPSEPTENEPTENEAAKQMTSTKATSTKATSAKATETSAKATETEANPNKAPPGSVSAATGSAKATETEANPTRLLLVV</sequence>
<organism evidence="2 3">
    <name type="scientific">Seminavis robusta</name>
    <dbReference type="NCBI Taxonomy" id="568900"/>
    <lineage>
        <taxon>Eukaryota</taxon>
        <taxon>Sar</taxon>
        <taxon>Stramenopiles</taxon>
        <taxon>Ochrophyta</taxon>
        <taxon>Bacillariophyta</taxon>
        <taxon>Bacillariophyceae</taxon>
        <taxon>Bacillariophycidae</taxon>
        <taxon>Naviculales</taxon>
        <taxon>Naviculaceae</taxon>
        <taxon>Seminavis</taxon>
    </lineage>
</organism>
<dbReference type="Proteomes" id="UP001153069">
    <property type="component" value="Unassembled WGS sequence"/>
</dbReference>
<feature type="compositionally biased region" description="Low complexity" evidence="1">
    <location>
        <begin position="136"/>
        <end position="157"/>
    </location>
</feature>
<protein>
    <submittedName>
        <fullName evidence="2">Uncharacterized protein</fullName>
    </submittedName>
</protein>
<dbReference type="AlphaFoldDB" id="A0A9N8E3B3"/>
<evidence type="ECO:0000313" key="2">
    <source>
        <dbReference type="EMBL" id="CAB9513722.1"/>
    </source>
</evidence>
<feature type="compositionally biased region" description="Low complexity" evidence="1">
    <location>
        <begin position="221"/>
        <end position="247"/>
    </location>
</feature>
<feature type="compositionally biased region" description="Polar residues" evidence="1">
    <location>
        <begin position="158"/>
        <end position="172"/>
    </location>
</feature>
<feature type="compositionally biased region" description="Low complexity" evidence="1">
    <location>
        <begin position="16"/>
        <end position="28"/>
    </location>
</feature>
<reference evidence="2" key="1">
    <citation type="submission" date="2020-06" db="EMBL/GenBank/DDBJ databases">
        <authorList>
            <consortium name="Plant Systems Biology data submission"/>
        </authorList>
    </citation>
    <scope>NUCLEOTIDE SEQUENCE</scope>
    <source>
        <strain evidence="2">D6</strain>
    </source>
</reference>
<comment type="caution">
    <text evidence="2">The sequence shown here is derived from an EMBL/GenBank/DDBJ whole genome shotgun (WGS) entry which is preliminary data.</text>
</comment>
<dbReference type="EMBL" id="CAICTM010000607">
    <property type="protein sequence ID" value="CAB9513722.1"/>
    <property type="molecule type" value="Genomic_DNA"/>
</dbReference>